<dbReference type="EMBL" id="JAKLTR010000006">
    <property type="protein sequence ID" value="MCG2614733.1"/>
    <property type="molecule type" value="Genomic_DNA"/>
</dbReference>
<dbReference type="NCBIfam" id="TIGR04274">
    <property type="entry name" value="hypoxanDNAglyco"/>
    <property type="match status" value="1"/>
</dbReference>
<sequence>MPGTFKQPAKTNSTDLKTSFEPISNADTMILILGTLPGDKSLELAEYYGHSRNRFWKIISTITGNDLPLTYEDKKTLLLRTKIGVWDVAHQATRKGSLDSAIEGEEPNDLDGFIDRHKNLKVIGFNGMKSQALFDKYFDRKNGIKYIYLPSSSPANAGIDFDNICIHWRQLLTE</sequence>
<organism evidence="2 3">
    <name type="scientific">Terrimonas ginsenosidimutans</name>
    <dbReference type="NCBI Taxonomy" id="2908004"/>
    <lineage>
        <taxon>Bacteria</taxon>
        <taxon>Pseudomonadati</taxon>
        <taxon>Bacteroidota</taxon>
        <taxon>Chitinophagia</taxon>
        <taxon>Chitinophagales</taxon>
        <taxon>Chitinophagaceae</taxon>
        <taxon>Terrimonas</taxon>
    </lineage>
</organism>
<keyword evidence="2" id="KW-0326">Glycosidase</keyword>
<accession>A0ABS9KQX9</accession>
<keyword evidence="2" id="KW-0378">Hydrolase</keyword>
<dbReference type="InterPro" id="IPR026353">
    <property type="entry name" value="Hypoxan-DNA_Glyclase"/>
</dbReference>
<dbReference type="InterPro" id="IPR005122">
    <property type="entry name" value="Uracil-DNA_glycosylase-like"/>
</dbReference>
<evidence type="ECO:0000313" key="2">
    <source>
        <dbReference type="EMBL" id="MCG2614733.1"/>
    </source>
</evidence>
<protein>
    <submittedName>
        <fullName evidence="2">DNA-deoxyinosine glycosylase</fullName>
        <ecNumber evidence="2">3.2.2.15</ecNumber>
    </submittedName>
</protein>
<dbReference type="EC" id="3.2.2.15" evidence="2"/>
<name>A0ABS9KQX9_9BACT</name>
<dbReference type="InterPro" id="IPR036895">
    <property type="entry name" value="Uracil-DNA_glycosylase-like_sf"/>
</dbReference>
<evidence type="ECO:0000313" key="3">
    <source>
        <dbReference type="Proteomes" id="UP001165367"/>
    </source>
</evidence>
<dbReference type="SUPFAM" id="SSF52141">
    <property type="entry name" value="Uracil-DNA glycosylase-like"/>
    <property type="match status" value="1"/>
</dbReference>
<evidence type="ECO:0000259" key="1">
    <source>
        <dbReference type="Pfam" id="PF03167"/>
    </source>
</evidence>
<dbReference type="GO" id="GO:0033958">
    <property type="term" value="F:DNA-deoxyinosine glycosylase activity"/>
    <property type="evidence" value="ECO:0007669"/>
    <property type="project" value="UniProtKB-EC"/>
</dbReference>
<comment type="caution">
    <text evidence="2">The sequence shown here is derived from an EMBL/GenBank/DDBJ whole genome shotgun (WGS) entry which is preliminary data.</text>
</comment>
<dbReference type="RefSeq" id="WP_237871438.1">
    <property type="nucleotide sequence ID" value="NZ_JAKLTR010000006.1"/>
</dbReference>
<dbReference type="Pfam" id="PF03167">
    <property type="entry name" value="UDG"/>
    <property type="match status" value="1"/>
</dbReference>
<gene>
    <name evidence="2" type="ORF">LZZ85_10595</name>
</gene>
<reference evidence="2" key="1">
    <citation type="submission" date="2022-01" db="EMBL/GenBank/DDBJ databases">
        <authorList>
            <person name="Jo J.-H."/>
            <person name="Im W.-T."/>
        </authorList>
    </citation>
    <scope>NUCLEOTIDE SEQUENCE</scope>
    <source>
        <strain evidence="2">NA20</strain>
    </source>
</reference>
<dbReference type="Gene3D" id="3.40.470.10">
    <property type="entry name" value="Uracil-DNA glycosylase-like domain"/>
    <property type="match status" value="1"/>
</dbReference>
<feature type="domain" description="Uracil-DNA glycosylase-like" evidence="1">
    <location>
        <begin position="24"/>
        <end position="156"/>
    </location>
</feature>
<dbReference type="CDD" id="cd10032">
    <property type="entry name" value="UDG-F6_HDG"/>
    <property type="match status" value="1"/>
</dbReference>
<proteinExistence type="predicted"/>
<dbReference type="Proteomes" id="UP001165367">
    <property type="component" value="Unassembled WGS sequence"/>
</dbReference>
<keyword evidence="3" id="KW-1185">Reference proteome</keyword>